<dbReference type="Proteomes" id="UP001066276">
    <property type="component" value="Chromosome 6"/>
</dbReference>
<evidence type="ECO:0000256" key="1">
    <source>
        <dbReference type="SAM" id="MobiDB-lite"/>
    </source>
</evidence>
<keyword evidence="3" id="KW-1185">Reference proteome</keyword>
<evidence type="ECO:0000313" key="2">
    <source>
        <dbReference type="EMBL" id="KAJ1145088.1"/>
    </source>
</evidence>
<dbReference type="AlphaFoldDB" id="A0AAV7QYF6"/>
<reference evidence="2" key="1">
    <citation type="journal article" date="2022" name="bioRxiv">
        <title>Sequencing and chromosome-scale assembly of the giantPleurodeles waltlgenome.</title>
        <authorList>
            <person name="Brown T."/>
            <person name="Elewa A."/>
            <person name="Iarovenko S."/>
            <person name="Subramanian E."/>
            <person name="Araus A.J."/>
            <person name="Petzold A."/>
            <person name="Susuki M."/>
            <person name="Suzuki K.-i.T."/>
            <person name="Hayashi T."/>
            <person name="Toyoda A."/>
            <person name="Oliveira C."/>
            <person name="Osipova E."/>
            <person name="Leigh N.D."/>
            <person name="Simon A."/>
            <person name="Yun M.H."/>
        </authorList>
    </citation>
    <scope>NUCLEOTIDE SEQUENCE</scope>
    <source>
        <strain evidence="2">20211129_DDA</strain>
        <tissue evidence="2">Liver</tissue>
    </source>
</reference>
<gene>
    <name evidence="2" type="ORF">NDU88_011380</name>
</gene>
<feature type="compositionally biased region" description="Low complexity" evidence="1">
    <location>
        <begin position="91"/>
        <end position="102"/>
    </location>
</feature>
<sequence length="109" mass="11506">MAVGVCWEPSGGLVFRVWWQDGGFRGGVTPPRIGWILAGGNKRDGGSDALEVLCRPPALGRAALWSRAAADFQRGREAAARIVFRGEMPESAEAAQEGSGEEVVQGIPA</sequence>
<feature type="region of interest" description="Disordered" evidence="1">
    <location>
        <begin position="90"/>
        <end position="109"/>
    </location>
</feature>
<comment type="caution">
    <text evidence="2">The sequence shown here is derived from an EMBL/GenBank/DDBJ whole genome shotgun (WGS) entry which is preliminary data.</text>
</comment>
<evidence type="ECO:0000313" key="3">
    <source>
        <dbReference type="Proteomes" id="UP001066276"/>
    </source>
</evidence>
<proteinExistence type="predicted"/>
<organism evidence="2 3">
    <name type="scientific">Pleurodeles waltl</name>
    <name type="common">Iberian ribbed newt</name>
    <dbReference type="NCBI Taxonomy" id="8319"/>
    <lineage>
        <taxon>Eukaryota</taxon>
        <taxon>Metazoa</taxon>
        <taxon>Chordata</taxon>
        <taxon>Craniata</taxon>
        <taxon>Vertebrata</taxon>
        <taxon>Euteleostomi</taxon>
        <taxon>Amphibia</taxon>
        <taxon>Batrachia</taxon>
        <taxon>Caudata</taxon>
        <taxon>Salamandroidea</taxon>
        <taxon>Salamandridae</taxon>
        <taxon>Pleurodelinae</taxon>
        <taxon>Pleurodeles</taxon>
    </lineage>
</organism>
<accession>A0AAV7QYF6</accession>
<protein>
    <submittedName>
        <fullName evidence="2">Uncharacterized protein</fullName>
    </submittedName>
</protein>
<name>A0AAV7QYF6_PLEWA</name>
<dbReference type="EMBL" id="JANPWB010000010">
    <property type="protein sequence ID" value="KAJ1145088.1"/>
    <property type="molecule type" value="Genomic_DNA"/>
</dbReference>